<dbReference type="PANTHER" id="PTHR14564">
    <property type="entry name" value="MICOS COMPLEX SUBUNIT MIC26 / MIC27 FAMILY MEMBER"/>
    <property type="match status" value="1"/>
</dbReference>
<proteinExistence type="inferred from homology"/>
<keyword evidence="6" id="KW-0472">Membrane</keyword>
<sequence>MDIKVNIFQMPETQKTEAPNAEKPVKPCCIGKKMFKPQELPLYGCPECPSKFEVVESTPGQIESAVKEVRIVLMPTLVAVKKVSDRGMEIVDTAVAHTKSSWAYVTSEGNTTVRGIAILSGGLAGMIIARRGFLRKLILGSAGAGLVAANLYPQEYNKYKTEAREMVCGTVKNSTGYDLNATLNEVQLPKLSDYLPTELSFSSLFGRSMEKKEEAKKV</sequence>
<evidence type="ECO:0000313" key="9">
    <source>
        <dbReference type="Proteomes" id="UP000192247"/>
    </source>
</evidence>
<dbReference type="InParanoid" id="A0A1V9XHE0"/>
<reference evidence="8 9" key="1">
    <citation type="journal article" date="2017" name="Gigascience">
        <title>Draft genome of the honey bee ectoparasitic mite, Tropilaelaps mercedesae, is shaped by the parasitic life history.</title>
        <authorList>
            <person name="Dong X."/>
            <person name="Armstrong S.D."/>
            <person name="Xia D."/>
            <person name="Makepeace B.L."/>
            <person name="Darby A.C."/>
            <person name="Kadowaki T."/>
        </authorList>
    </citation>
    <scope>NUCLEOTIDE SEQUENCE [LARGE SCALE GENOMIC DNA]</scope>
    <source>
        <strain evidence="8">Wuxi-XJTLU</strain>
    </source>
</reference>
<dbReference type="GO" id="GO:0061617">
    <property type="term" value="C:MICOS complex"/>
    <property type="evidence" value="ECO:0007669"/>
    <property type="project" value="UniProtKB-UniRule"/>
</dbReference>
<evidence type="ECO:0000313" key="8">
    <source>
        <dbReference type="EMBL" id="OQR72803.1"/>
    </source>
</evidence>
<evidence type="ECO:0000256" key="5">
    <source>
        <dbReference type="ARBA" id="ARBA00023128"/>
    </source>
</evidence>
<dbReference type="GO" id="GO:0042407">
    <property type="term" value="P:cristae formation"/>
    <property type="evidence" value="ECO:0007669"/>
    <property type="project" value="InterPro"/>
</dbReference>
<dbReference type="FunCoup" id="A0A1V9XHE0">
    <property type="interactions" value="323"/>
</dbReference>
<evidence type="ECO:0000256" key="4">
    <source>
        <dbReference type="ARBA" id="ARBA00022989"/>
    </source>
</evidence>
<dbReference type="InterPro" id="IPR019166">
    <property type="entry name" value="MIC26/MIC27"/>
</dbReference>
<dbReference type="AlphaFoldDB" id="A0A1V9XHE0"/>
<evidence type="ECO:0000256" key="3">
    <source>
        <dbReference type="ARBA" id="ARBA00022692"/>
    </source>
</evidence>
<comment type="subcellular location">
    <subcellularLocation>
        <location evidence="7">Mitochondrion inner membrane</location>
    </subcellularLocation>
    <subcellularLocation>
        <location evidence="1">Mitochondrion membrane</location>
    </subcellularLocation>
</comment>
<name>A0A1V9XHE0_9ACAR</name>
<dbReference type="Pfam" id="PF09769">
    <property type="entry name" value="ApoO"/>
    <property type="match status" value="1"/>
</dbReference>
<dbReference type="EMBL" id="MNPL01011047">
    <property type="protein sequence ID" value="OQR72803.1"/>
    <property type="molecule type" value="Genomic_DNA"/>
</dbReference>
<dbReference type="STRING" id="418985.A0A1V9XHE0"/>
<comment type="function">
    <text evidence="7">Component of the MICOS complex, a large protein complex of the mitochondrial inner membrane that plays crucial roles in the maintenance of crista junctions, inner membrane architecture, and formation of contact sites to the outer membrane.</text>
</comment>
<keyword evidence="3" id="KW-0812">Transmembrane</keyword>
<evidence type="ECO:0000256" key="2">
    <source>
        <dbReference type="ARBA" id="ARBA00010904"/>
    </source>
</evidence>
<comment type="subunit">
    <text evidence="7">Component of the mitochondrial contact site and cristae organizing system (MICOS) complex.</text>
</comment>
<dbReference type="InterPro" id="IPR033182">
    <property type="entry name" value="MIC26/MIC27_animal"/>
</dbReference>
<keyword evidence="4" id="KW-1133">Transmembrane helix</keyword>
<keyword evidence="9" id="KW-1185">Reference proteome</keyword>
<comment type="similarity">
    <text evidence="2">Belongs to the apolipoprotein O/MICOS complex subunit Mic27 family.</text>
</comment>
<organism evidence="8 9">
    <name type="scientific">Tropilaelaps mercedesae</name>
    <dbReference type="NCBI Taxonomy" id="418985"/>
    <lineage>
        <taxon>Eukaryota</taxon>
        <taxon>Metazoa</taxon>
        <taxon>Ecdysozoa</taxon>
        <taxon>Arthropoda</taxon>
        <taxon>Chelicerata</taxon>
        <taxon>Arachnida</taxon>
        <taxon>Acari</taxon>
        <taxon>Parasitiformes</taxon>
        <taxon>Mesostigmata</taxon>
        <taxon>Gamasina</taxon>
        <taxon>Dermanyssoidea</taxon>
        <taxon>Laelapidae</taxon>
        <taxon>Tropilaelaps</taxon>
    </lineage>
</organism>
<keyword evidence="7" id="KW-0999">Mitochondrion inner membrane</keyword>
<protein>
    <recommendedName>
        <fullName evidence="7">MICOS complex subunit</fullName>
    </recommendedName>
</protein>
<evidence type="ECO:0000256" key="1">
    <source>
        <dbReference type="ARBA" id="ARBA00004325"/>
    </source>
</evidence>
<keyword evidence="5 7" id="KW-0496">Mitochondrion</keyword>
<dbReference type="OrthoDB" id="5973346at2759"/>
<dbReference type="Proteomes" id="UP000192247">
    <property type="component" value="Unassembled WGS sequence"/>
</dbReference>
<evidence type="ECO:0000256" key="6">
    <source>
        <dbReference type="ARBA" id="ARBA00023136"/>
    </source>
</evidence>
<accession>A0A1V9XHE0</accession>
<gene>
    <name evidence="8" type="ORF">BIW11_10151</name>
</gene>
<evidence type="ECO:0000256" key="7">
    <source>
        <dbReference type="RuleBase" id="RU363021"/>
    </source>
</evidence>
<comment type="caution">
    <text evidence="8">The sequence shown here is derived from an EMBL/GenBank/DDBJ whole genome shotgun (WGS) entry which is preliminary data.</text>
</comment>